<feature type="compositionally biased region" description="Low complexity" evidence="1">
    <location>
        <begin position="1"/>
        <end position="17"/>
    </location>
</feature>
<accession>A0A3P6SFK4</accession>
<evidence type="ECO:0000313" key="2">
    <source>
        <dbReference type="EMBL" id="VDK53021.1"/>
    </source>
</evidence>
<feature type="region of interest" description="Disordered" evidence="1">
    <location>
        <begin position="1"/>
        <end position="31"/>
    </location>
</feature>
<dbReference type="AlphaFoldDB" id="A0A3P6SFK4"/>
<dbReference type="OrthoDB" id="5868152at2759"/>
<keyword evidence="3" id="KW-1185">Reference proteome</keyword>
<name>A0A3P6SFK4_CYLGO</name>
<sequence>MEELLPQPSKSAPASAKKGARRARVTSRTTGIDIVEQPEDRFVGLARLDEITMVESQPIIWKREDLFQEETDQAPVHFSRERFIDWNDQRTSSSKESMKTLPEVNKVLVVVTIAEHPNIPDLGTTDARSSFSLV</sequence>
<reference evidence="2 3" key="1">
    <citation type="submission" date="2018-11" db="EMBL/GenBank/DDBJ databases">
        <authorList>
            <consortium name="Pathogen Informatics"/>
        </authorList>
    </citation>
    <scope>NUCLEOTIDE SEQUENCE [LARGE SCALE GENOMIC DNA]</scope>
</reference>
<protein>
    <submittedName>
        <fullName evidence="2">Uncharacterized protein</fullName>
    </submittedName>
</protein>
<evidence type="ECO:0000313" key="3">
    <source>
        <dbReference type="Proteomes" id="UP000271889"/>
    </source>
</evidence>
<gene>
    <name evidence="2" type="ORF">CGOC_LOCUS2551</name>
</gene>
<dbReference type="EMBL" id="UYRV01005798">
    <property type="protein sequence ID" value="VDK53021.1"/>
    <property type="molecule type" value="Genomic_DNA"/>
</dbReference>
<organism evidence="2 3">
    <name type="scientific">Cylicostephanus goldi</name>
    <name type="common">Nematode worm</name>
    <dbReference type="NCBI Taxonomy" id="71465"/>
    <lineage>
        <taxon>Eukaryota</taxon>
        <taxon>Metazoa</taxon>
        <taxon>Ecdysozoa</taxon>
        <taxon>Nematoda</taxon>
        <taxon>Chromadorea</taxon>
        <taxon>Rhabditida</taxon>
        <taxon>Rhabditina</taxon>
        <taxon>Rhabditomorpha</taxon>
        <taxon>Strongyloidea</taxon>
        <taxon>Strongylidae</taxon>
        <taxon>Cylicostephanus</taxon>
    </lineage>
</organism>
<evidence type="ECO:0000256" key="1">
    <source>
        <dbReference type="SAM" id="MobiDB-lite"/>
    </source>
</evidence>
<dbReference type="Proteomes" id="UP000271889">
    <property type="component" value="Unassembled WGS sequence"/>
</dbReference>
<proteinExistence type="predicted"/>